<gene>
    <name evidence="14" type="ORF">EDC39_11530</name>
</gene>
<dbReference type="Pfam" id="PF03471">
    <property type="entry name" value="CorC_HlyC"/>
    <property type="match status" value="1"/>
</dbReference>
<keyword evidence="3" id="KW-1003">Cell membrane</keyword>
<dbReference type="EMBL" id="VNIB01000015">
    <property type="protein sequence ID" value="TYO96084.1"/>
    <property type="molecule type" value="Genomic_DNA"/>
</dbReference>
<feature type="transmembrane region" description="Helical" evidence="11">
    <location>
        <begin position="95"/>
        <end position="112"/>
    </location>
</feature>
<dbReference type="SMART" id="SM01091">
    <property type="entry name" value="CorC_HlyC"/>
    <property type="match status" value="1"/>
</dbReference>
<dbReference type="FunFam" id="3.10.580.10:FF:000002">
    <property type="entry name" value="Magnesium/cobalt efflux protein CorC"/>
    <property type="match status" value="1"/>
</dbReference>
<dbReference type="CDD" id="cd04590">
    <property type="entry name" value="CBS_pair_CorC_HlyC_assoc"/>
    <property type="match status" value="1"/>
</dbReference>
<dbReference type="InterPro" id="IPR036318">
    <property type="entry name" value="FAD-bd_PCMH-like_sf"/>
</dbReference>
<evidence type="ECO:0000256" key="7">
    <source>
        <dbReference type="ARBA" id="ARBA00023122"/>
    </source>
</evidence>
<dbReference type="SUPFAM" id="SSF56176">
    <property type="entry name" value="FAD-binding/transporter-associated domain-like"/>
    <property type="match status" value="1"/>
</dbReference>
<dbReference type="Gene3D" id="3.10.580.10">
    <property type="entry name" value="CBS-domain"/>
    <property type="match status" value="1"/>
</dbReference>
<evidence type="ECO:0000256" key="2">
    <source>
        <dbReference type="ARBA" id="ARBA00006337"/>
    </source>
</evidence>
<evidence type="ECO:0000313" key="15">
    <source>
        <dbReference type="Proteomes" id="UP000324159"/>
    </source>
</evidence>
<keyword evidence="5" id="KW-0677">Repeat</keyword>
<evidence type="ECO:0000256" key="5">
    <source>
        <dbReference type="ARBA" id="ARBA00022737"/>
    </source>
</evidence>
<dbReference type="AlphaFoldDB" id="A0A5D3WH22"/>
<dbReference type="InterPro" id="IPR005170">
    <property type="entry name" value="Transptr-assoc_dom"/>
</dbReference>
<evidence type="ECO:0000256" key="1">
    <source>
        <dbReference type="ARBA" id="ARBA00004651"/>
    </source>
</evidence>
<evidence type="ECO:0000256" key="11">
    <source>
        <dbReference type="SAM" id="Phobius"/>
    </source>
</evidence>
<keyword evidence="15" id="KW-1185">Reference proteome</keyword>
<evidence type="ECO:0000256" key="3">
    <source>
        <dbReference type="ARBA" id="ARBA00022475"/>
    </source>
</evidence>
<dbReference type="Pfam" id="PF01595">
    <property type="entry name" value="CNNM"/>
    <property type="match status" value="1"/>
</dbReference>
<dbReference type="InterPro" id="IPR016169">
    <property type="entry name" value="FAD-bd_PCMH_sub2"/>
</dbReference>
<feature type="domain" description="CNNM transmembrane" evidence="13">
    <location>
        <begin position="1"/>
        <end position="188"/>
    </location>
</feature>
<proteinExistence type="inferred from homology"/>
<feature type="domain" description="CBS" evidence="12">
    <location>
        <begin position="271"/>
        <end position="328"/>
    </location>
</feature>
<name>A0A5D3WH22_9BACT</name>
<feature type="domain" description="CBS" evidence="12">
    <location>
        <begin position="207"/>
        <end position="266"/>
    </location>
</feature>
<dbReference type="Pfam" id="PF00571">
    <property type="entry name" value="CBS"/>
    <property type="match status" value="2"/>
</dbReference>
<accession>A0A5D3WH22</accession>
<evidence type="ECO:0000259" key="13">
    <source>
        <dbReference type="PROSITE" id="PS51846"/>
    </source>
</evidence>
<reference evidence="14 15" key="1">
    <citation type="submission" date="2019-07" db="EMBL/GenBank/DDBJ databases">
        <title>Genomic Encyclopedia of Type Strains, Phase IV (KMG-IV): sequencing the most valuable type-strain genomes for metagenomic binning, comparative biology and taxonomic classification.</title>
        <authorList>
            <person name="Goeker M."/>
        </authorList>
    </citation>
    <scope>NUCLEOTIDE SEQUENCE [LARGE SCALE GENOMIC DNA]</scope>
    <source>
        <strain evidence="14 15">SS015</strain>
    </source>
</reference>
<dbReference type="RefSeq" id="WP_148896898.1">
    <property type="nucleotide sequence ID" value="NZ_VNIB01000015.1"/>
</dbReference>
<comment type="similarity">
    <text evidence="2">Belongs to the UPF0053 family.</text>
</comment>
<dbReference type="SUPFAM" id="SSF54631">
    <property type="entry name" value="CBS-domain pair"/>
    <property type="match status" value="1"/>
</dbReference>
<dbReference type="OrthoDB" id="9798188at2"/>
<dbReference type="InterPro" id="IPR000644">
    <property type="entry name" value="CBS_dom"/>
</dbReference>
<feature type="transmembrane region" description="Helical" evidence="11">
    <location>
        <begin position="124"/>
        <end position="153"/>
    </location>
</feature>
<evidence type="ECO:0000256" key="9">
    <source>
        <dbReference type="PROSITE-ProRule" id="PRU00703"/>
    </source>
</evidence>
<dbReference type="Gene3D" id="3.30.465.10">
    <property type="match status" value="1"/>
</dbReference>
<dbReference type="InterPro" id="IPR002550">
    <property type="entry name" value="CNNM"/>
</dbReference>
<keyword evidence="8 10" id="KW-0472">Membrane</keyword>
<evidence type="ECO:0000313" key="14">
    <source>
        <dbReference type="EMBL" id="TYO96084.1"/>
    </source>
</evidence>
<feature type="transmembrane region" description="Helical" evidence="11">
    <location>
        <begin position="61"/>
        <end position="89"/>
    </location>
</feature>
<organism evidence="14 15">
    <name type="scientific">Geothermobacter ehrlichii</name>
    <dbReference type="NCBI Taxonomy" id="213224"/>
    <lineage>
        <taxon>Bacteria</taxon>
        <taxon>Pseudomonadati</taxon>
        <taxon>Thermodesulfobacteriota</taxon>
        <taxon>Desulfuromonadia</taxon>
        <taxon>Desulfuromonadales</taxon>
        <taxon>Geothermobacteraceae</taxon>
        <taxon>Geothermobacter</taxon>
    </lineage>
</organism>
<dbReference type="PANTHER" id="PTHR22777">
    <property type="entry name" value="HEMOLYSIN-RELATED"/>
    <property type="match status" value="1"/>
</dbReference>
<evidence type="ECO:0000256" key="8">
    <source>
        <dbReference type="ARBA" id="ARBA00023136"/>
    </source>
</evidence>
<dbReference type="GO" id="GO:0005886">
    <property type="term" value="C:plasma membrane"/>
    <property type="evidence" value="ECO:0007669"/>
    <property type="project" value="UniProtKB-SubCell"/>
</dbReference>
<comment type="subcellular location">
    <subcellularLocation>
        <location evidence="1">Cell membrane</location>
        <topology evidence="1">Multi-pass membrane protein</topology>
    </subcellularLocation>
</comment>
<dbReference type="InterPro" id="IPR046342">
    <property type="entry name" value="CBS_dom_sf"/>
</dbReference>
<dbReference type="InterPro" id="IPR044751">
    <property type="entry name" value="Ion_transp-like_CBS"/>
</dbReference>
<dbReference type="GO" id="GO:0050660">
    <property type="term" value="F:flavin adenine dinucleotide binding"/>
    <property type="evidence" value="ECO:0007669"/>
    <property type="project" value="InterPro"/>
</dbReference>
<evidence type="ECO:0000256" key="4">
    <source>
        <dbReference type="ARBA" id="ARBA00022692"/>
    </source>
</evidence>
<comment type="caution">
    <text evidence="14">The sequence shown here is derived from an EMBL/GenBank/DDBJ whole genome shotgun (WGS) entry which is preliminary data.</text>
</comment>
<feature type="transmembrane region" description="Helical" evidence="11">
    <location>
        <begin position="6"/>
        <end position="24"/>
    </location>
</feature>
<dbReference type="PROSITE" id="PS51846">
    <property type="entry name" value="CNNM"/>
    <property type="match status" value="1"/>
</dbReference>
<keyword evidence="7 9" id="KW-0129">CBS domain</keyword>
<dbReference type="PANTHER" id="PTHR22777:SF32">
    <property type="entry name" value="UPF0053 INNER MEMBRANE PROTEIN YFJD"/>
    <property type="match status" value="1"/>
</dbReference>
<keyword evidence="6 10" id="KW-1133">Transmembrane helix</keyword>
<dbReference type="SMART" id="SM00116">
    <property type="entry name" value="CBS"/>
    <property type="match status" value="2"/>
</dbReference>
<dbReference type="PROSITE" id="PS51371">
    <property type="entry name" value="CBS"/>
    <property type="match status" value="2"/>
</dbReference>
<evidence type="ECO:0000259" key="12">
    <source>
        <dbReference type="PROSITE" id="PS51371"/>
    </source>
</evidence>
<dbReference type="Proteomes" id="UP000324159">
    <property type="component" value="Unassembled WGS sequence"/>
</dbReference>
<protein>
    <submittedName>
        <fullName evidence="14">Putative hemolysin</fullName>
    </submittedName>
</protein>
<sequence length="422" mass="47893">MTEDQYWRLGALAILFLFSAFFSGSETALTAIDRVRIHYLVEKQQRGARRLEKLLAQPDRLLSAILIGNNLVNIAASVFATTLFVAWFGDQRGELATILILTPLLLLLAEVCPKTYAKRNPERVAFWVLQPIIVVMWLLTPLVGLVTFVSGLLTRLVPQEAEQPVISGDEIRAMINVGEKVGVVAEEQHRMLHGIFELAEISVRDVMIPRTEVIGIEAGASFEEVLRIVQESKHSRFPVYEGDLDHVRGIIHSKEILDYVHRPEDFSLPRLARRPFFVPESTPIEALLHSFRKRRVHLAMVVDEYGGVEGIVTLEDVVEEIVGEIQDEYDEDEVLIRQLEPDRYLVDASASIRLINRRFDLRLSERHATTMAGFVLRMLGEIPREGDVCRADGVELVVRKMDQQRIEELEMRILDASEQVGS</sequence>
<evidence type="ECO:0000256" key="10">
    <source>
        <dbReference type="PROSITE-ProRule" id="PRU01193"/>
    </source>
</evidence>
<keyword evidence="4 10" id="KW-0812">Transmembrane</keyword>
<evidence type="ECO:0000256" key="6">
    <source>
        <dbReference type="ARBA" id="ARBA00022989"/>
    </source>
</evidence>